<evidence type="ECO:0000256" key="1">
    <source>
        <dbReference type="SAM" id="MobiDB-lite"/>
    </source>
</evidence>
<accession>A0ABX6NVE9</accession>
<proteinExistence type="predicted"/>
<reference evidence="2 3" key="1">
    <citation type="submission" date="2019-03" db="EMBL/GenBank/DDBJ databases">
        <title>Novel transposon Tn6433 accelerates the dissemination of tet(E) in Aeromonas from aerobic biofilm under oxytetracycline stress.</title>
        <authorList>
            <person name="Shi Y."/>
            <person name="Tian Z."/>
            <person name="Zhang Y."/>
            <person name="Zhang H."/>
            <person name="Yang M."/>
        </authorList>
    </citation>
    <scope>NUCLEOTIDE SEQUENCE [LARGE SCALE GENOMIC DNA]</scope>
    <source>
        <strain evidence="2 3">R50-22</strain>
    </source>
</reference>
<dbReference type="Proteomes" id="UP000502657">
    <property type="component" value="Chromosome"/>
</dbReference>
<sequence>MSDAKRGGARPGAGRPKGETTTMVRVPDGCLEQVRQLISVYRNGGELPSVPVQQLGDAHKQVDLPLAFVDAPEPVKKAWEIYAPVFQPHPDFAQFEPRYFKVFGVLDPDYTYLFLLQALERLQGMAFTKTGPVSIFEMLNYKNLREYAQKLYKANPQWH</sequence>
<feature type="region of interest" description="Disordered" evidence="1">
    <location>
        <begin position="1"/>
        <end position="22"/>
    </location>
</feature>
<protein>
    <submittedName>
        <fullName evidence="2">Uncharacterized protein</fullName>
    </submittedName>
</protein>
<dbReference type="RefSeq" id="WP_171269836.1">
    <property type="nucleotide sequence ID" value="NZ_CP038443.1"/>
</dbReference>
<evidence type="ECO:0000313" key="2">
    <source>
        <dbReference type="EMBL" id="QJT40353.1"/>
    </source>
</evidence>
<gene>
    <name evidence="2" type="ORF">E4188_18865</name>
</gene>
<keyword evidence="3" id="KW-1185">Reference proteome</keyword>
<organism evidence="2 3">
    <name type="scientific">Aeromonas media</name>
    <dbReference type="NCBI Taxonomy" id="651"/>
    <lineage>
        <taxon>Bacteria</taxon>
        <taxon>Pseudomonadati</taxon>
        <taxon>Pseudomonadota</taxon>
        <taxon>Gammaproteobacteria</taxon>
        <taxon>Aeromonadales</taxon>
        <taxon>Aeromonadaceae</taxon>
        <taxon>Aeromonas</taxon>
    </lineage>
</organism>
<evidence type="ECO:0000313" key="3">
    <source>
        <dbReference type="Proteomes" id="UP000502657"/>
    </source>
</evidence>
<dbReference type="EMBL" id="CP038448">
    <property type="protein sequence ID" value="QJT40353.1"/>
    <property type="molecule type" value="Genomic_DNA"/>
</dbReference>
<name>A0ABX6NVE9_AERME</name>